<organism evidence="1">
    <name type="scientific">marine sediment metagenome</name>
    <dbReference type="NCBI Taxonomy" id="412755"/>
    <lineage>
        <taxon>unclassified sequences</taxon>
        <taxon>metagenomes</taxon>
        <taxon>ecological metagenomes</taxon>
    </lineage>
</organism>
<dbReference type="AlphaFoldDB" id="A0A0F8ZIG1"/>
<proteinExistence type="predicted"/>
<comment type="caution">
    <text evidence="1">The sequence shown here is derived from an EMBL/GenBank/DDBJ whole genome shotgun (WGS) entry which is preliminary data.</text>
</comment>
<gene>
    <name evidence="1" type="ORF">LCGC14_2691530</name>
</gene>
<reference evidence="1" key="1">
    <citation type="journal article" date="2015" name="Nature">
        <title>Complex archaea that bridge the gap between prokaryotes and eukaryotes.</title>
        <authorList>
            <person name="Spang A."/>
            <person name="Saw J.H."/>
            <person name="Jorgensen S.L."/>
            <person name="Zaremba-Niedzwiedzka K."/>
            <person name="Martijn J."/>
            <person name="Lind A.E."/>
            <person name="van Eijk R."/>
            <person name="Schleper C."/>
            <person name="Guy L."/>
            <person name="Ettema T.J."/>
        </authorList>
    </citation>
    <scope>NUCLEOTIDE SEQUENCE</scope>
</reference>
<evidence type="ECO:0000313" key="1">
    <source>
        <dbReference type="EMBL" id="KKK93573.1"/>
    </source>
</evidence>
<name>A0A0F8ZIG1_9ZZZZ</name>
<protein>
    <submittedName>
        <fullName evidence="1">Uncharacterized protein</fullName>
    </submittedName>
</protein>
<dbReference type="EMBL" id="LAZR01047714">
    <property type="protein sequence ID" value="KKK93573.1"/>
    <property type="molecule type" value="Genomic_DNA"/>
</dbReference>
<accession>A0A0F8ZIG1</accession>
<sequence length="94" mass="10225">MNETLTEFAKKELKEGLAKCSAGQHQRFKQMYAKGDMSLTIAEVVDGMTEHQLDRGMEQVEVTLSKIEKGILVGADAHEAAVNEAATKGEDDGD</sequence>